<proteinExistence type="inferred from homology"/>
<dbReference type="InterPro" id="IPR036959">
    <property type="entry name" value="Peptidase_C12_UCH_sf"/>
</dbReference>
<keyword evidence="5 7" id="KW-0378">Hydrolase</keyword>
<feature type="site" description="Transition state stabilizer" evidence="7">
    <location>
        <position position="852"/>
    </location>
</feature>
<dbReference type="EC" id="3.4.19.12" evidence="2 7"/>
<dbReference type="GO" id="GO:0006511">
    <property type="term" value="P:ubiquitin-dependent protein catabolic process"/>
    <property type="evidence" value="ECO:0007669"/>
    <property type="project" value="UniProtKB-UniRule"/>
</dbReference>
<keyword evidence="11" id="KW-1185">Reference proteome</keyword>
<feature type="compositionally biased region" description="Basic residues" evidence="8">
    <location>
        <begin position="69"/>
        <end position="78"/>
    </location>
</feature>
<feature type="region of interest" description="Disordered" evidence="8">
    <location>
        <begin position="1"/>
        <end position="79"/>
    </location>
</feature>
<feature type="active site" description="Proton donor" evidence="7">
    <location>
        <position position="970"/>
    </location>
</feature>
<evidence type="ECO:0000256" key="1">
    <source>
        <dbReference type="ARBA" id="ARBA00000707"/>
    </source>
</evidence>
<dbReference type="InterPro" id="IPR038765">
    <property type="entry name" value="Papain-like_cys_pep_sf"/>
</dbReference>
<keyword evidence="4 7" id="KW-0833">Ubl conjugation pathway</keyword>
<dbReference type="PROSITE" id="PS52048">
    <property type="entry name" value="UCH_DOMAIN"/>
    <property type="match status" value="1"/>
</dbReference>
<evidence type="ECO:0000256" key="4">
    <source>
        <dbReference type="ARBA" id="ARBA00022786"/>
    </source>
</evidence>
<name>A0A9P6MUQ4_9FUNG</name>
<feature type="domain" description="UCH catalytic" evidence="9">
    <location>
        <begin position="775"/>
        <end position="1034"/>
    </location>
</feature>
<reference evidence="10" key="1">
    <citation type="journal article" date="2020" name="Fungal Divers.">
        <title>Resolving the Mortierellaceae phylogeny through synthesis of multi-gene phylogenetics and phylogenomics.</title>
        <authorList>
            <person name="Vandepol N."/>
            <person name="Liber J."/>
            <person name="Desiro A."/>
            <person name="Na H."/>
            <person name="Kennedy M."/>
            <person name="Barry K."/>
            <person name="Grigoriev I.V."/>
            <person name="Miller A.N."/>
            <person name="O'Donnell K."/>
            <person name="Stajich J.E."/>
            <person name="Bonito G."/>
        </authorList>
    </citation>
    <scope>NUCLEOTIDE SEQUENCE</scope>
    <source>
        <strain evidence="10">NRRL 2769</strain>
    </source>
</reference>
<feature type="region of interest" description="Disordered" evidence="8">
    <location>
        <begin position="354"/>
        <end position="466"/>
    </location>
</feature>
<comment type="similarity">
    <text evidence="7">Belongs to the peptidase C12 family.</text>
</comment>
<evidence type="ECO:0000259" key="9">
    <source>
        <dbReference type="PROSITE" id="PS52048"/>
    </source>
</evidence>
<evidence type="ECO:0000256" key="3">
    <source>
        <dbReference type="ARBA" id="ARBA00022670"/>
    </source>
</evidence>
<sequence>MLKSKRGDNVYGRDPWVSGHLEGNIRASSSTVTSIRKAKRGANQEESNFKRQGNSNPPSISSTTTIRTTMKRKAKRGRSQFEIRIEERSSKNLTSAPQKREIDLRETVIKERDNIDPLSVPSTIATDPKTSREADLDKINTKGEAKGSHPSIPLAIPTKRRLQHGVDQDEADLEKQDNRNLLSTPSAITTIRRSKRGMKQDETNIEEQGCCNTPLIPSTTTVKQSAKGVADRDKTDIEERDNSNPLVIAIPPIIKMRRRSIRGAYWKTPSTEEQENSLFSIPSTSNITRKTGRVINQGTSGIGIQDGNSLPPTPSTTTPMQKSKRRANQDRTVMEKLGRNNPPPIHSALVMTRKSKRGVRQNGTDIEEQVISKSPTVPSSIAMKRISKRGASRGEVATQEQEQDSSKLPLAPSTNRMTRRSMRGKPRDEIDVEEQDNSNLPTISSTSIRQRKAKRGTKQSETNAEDLDDSIFQLRINDYNPDNPSPKSFEDLLRVFRHVDKQAPSVSKAPWTRLHKTHIRQAFTTNIIELRKATSANERGLLLLQLEKAIETYVEDHVVKDHEKWAKLIMQIIAVTYVRQGDQFVYLRNEARRRLYKLSPLQPEGKDSSQMRVVLTGIENQLDDLEGNVAGTRIGVDTHFLVMESGIHILDHILEERRESLLMKIDHMAAQQEALFKLNNGSSILETCNNEEAIPLERTRSSDRSTPSDGVVPLERGGPSEDSMLLEKRPSLARSNRSSSAPRTKGTKRLKRLYEDSDEEKYETSISTRGVRKWKNFPLDTNAYINQWASMVKVPLKAIEISPGVECLSYPCDAKKLPAMDIEAFIFFGPVNMKRKEPEGDVDSFQIPFVSQVSVGPGHALDSCGSLTFLNIVLNCPRVLEKSPLSLRELALEVAEAPTIKHAWRCFDKSEIANTIHNAHSVIVQEADGVSTKNVFSKTPYAKRKKQAENQDALDAMTATMEDEKNPLGHFTALMPINGFVWELDSLQTEPIKIGRVPKDADWKHFAFEYANSLMSGLPQYDRKYLTKLIAIVGTV</sequence>
<dbReference type="AlphaFoldDB" id="A0A9P6MUQ4"/>
<dbReference type="SUPFAM" id="SSF54001">
    <property type="entry name" value="Cysteine proteinases"/>
    <property type="match status" value="1"/>
</dbReference>
<evidence type="ECO:0000256" key="2">
    <source>
        <dbReference type="ARBA" id="ARBA00012759"/>
    </source>
</evidence>
<dbReference type="EMBL" id="JAAAID010000801">
    <property type="protein sequence ID" value="KAG0013793.1"/>
    <property type="molecule type" value="Genomic_DNA"/>
</dbReference>
<feature type="compositionally biased region" description="Polar residues" evidence="8">
    <location>
        <begin position="733"/>
        <end position="742"/>
    </location>
</feature>
<dbReference type="Pfam" id="PF01088">
    <property type="entry name" value="Peptidase_C12"/>
    <property type="match status" value="1"/>
</dbReference>
<evidence type="ECO:0000256" key="8">
    <source>
        <dbReference type="SAM" id="MobiDB-lite"/>
    </source>
</evidence>
<evidence type="ECO:0000313" key="11">
    <source>
        <dbReference type="Proteomes" id="UP000703661"/>
    </source>
</evidence>
<feature type="site" description="Important for enzyme activity" evidence="7">
    <location>
        <position position="985"/>
    </location>
</feature>
<evidence type="ECO:0000256" key="5">
    <source>
        <dbReference type="ARBA" id="ARBA00022801"/>
    </source>
</evidence>
<comment type="catalytic activity">
    <reaction evidence="1 7">
        <text>Thiol-dependent hydrolysis of ester, thioester, amide, peptide and isopeptide bonds formed by the C-terminal Gly of ubiquitin (a 76-residue protein attached to proteins as an intracellular targeting signal).</text>
        <dbReference type="EC" id="3.4.19.12"/>
    </reaction>
</comment>
<keyword evidence="6 7" id="KW-0788">Thiol protease</keyword>
<feature type="region of interest" description="Disordered" evidence="8">
    <location>
        <begin position="695"/>
        <end position="752"/>
    </location>
</feature>
<feature type="compositionally biased region" description="Low complexity" evidence="8">
    <location>
        <begin position="54"/>
        <end position="68"/>
    </location>
</feature>
<dbReference type="Gene3D" id="3.40.532.10">
    <property type="entry name" value="Peptidase C12, ubiquitin carboxyl-terminal hydrolase"/>
    <property type="match status" value="1"/>
</dbReference>
<gene>
    <name evidence="10" type="ORF">BGZ80_010853</name>
</gene>
<dbReference type="Proteomes" id="UP000703661">
    <property type="component" value="Unassembled WGS sequence"/>
</dbReference>
<dbReference type="GO" id="GO:0004843">
    <property type="term" value="F:cysteine-type deubiquitinase activity"/>
    <property type="evidence" value="ECO:0007669"/>
    <property type="project" value="UniProtKB-UniRule"/>
</dbReference>
<feature type="active site" description="Nucleophile" evidence="7">
    <location>
        <position position="864"/>
    </location>
</feature>
<feature type="compositionally biased region" description="Polar residues" evidence="8">
    <location>
        <begin position="437"/>
        <end position="448"/>
    </location>
</feature>
<organism evidence="10 11">
    <name type="scientific">Entomortierella chlamydospora</name>
    <dbReference type="NCBI Taxonomy" id="101097"/>
    <lineage>
        <taxon>Eukaryota</taxon>
        <taxon>Fungi</taxon>
        <taxon>Fungi incertae sedis</taxon>
        <taxon>Mucoromycota</taxon>
        <taxon>Mortierellomycotina</taxon>
        <taxon>Mortierellomycetes</taxon>
        <taxon>Mortierellales</taxon>
        <taxon>Mortierellaceae</taxon>
        <taxon>Entomortierella</taxon>
    </lineage>
</organism>
<keyword evidence="3 7" id="KW-0645">Protease</keyword>
<evidence type="ECO:0000256" key="7">
    <source>
        <dbReference type="PROSITE-ProRule" id="PRU01393"/>
    </source>
</evidence>
<comment type="caution">
    <text evidence="10">The sequence shown here is derived from an EMBL/GenBank/DDBJ whole genome shotgun (WGS) entry which is preliminary data.</text>
</comment>
<protein>
    <recommendedName>
        <fullName evidence="2 7">ubiquitinyl hydrolase 1</fullName>
        <ecNumber evidence="2 7">3.4.19.12</ecNumber>
    </recommendedName>
</protein>
<evidence type="ECO:0000256" key="6">
    <source>
        <dbReference type="ARBA" id="ARBA00022807"/>
    </source>
</evidence>
<feature type="region of interest" description="Disordered" evidence="8">
    <location>
        <begin position="298"/>
        <end position="329"/>
    </location>
</feature>
<dbReference type="InterPro" id="IPR001578">
    <property type="entry name" value="Peptidase_C12_UCH"/>
</dbReference>
<feature type="compositionally biased region" description="Polar residues" evidence="8">
    <location>
        <begin position="44"/>
        <end position="53"/>
    </location>
</feature>
<accession>A0A9P6MUQ4</accession>
<evidence type="ECO:0000313" key="10">
    <source>
        <dbReference type="EMBL" id="KAG0013793.1"/>
    </source>
</evidence>